<evidence type="ECO:0000256" key="3">
    <source>
        <dbReference type="ARBA" id="ARBA00023163"/>
    </source>
</evidence>
<feature type="domain" description="HTH tetR-type" evidence="5">
    <location>
        <begin position="11"/>
        <end position="71"/>
    </location>
</feature>
<name>A0A4Z0GIN3_9BACL</name>
<dbReference type="Gene3D" id="1.10.10.60">
    <property type="entry name" value="Homeodomain-like"/>
    <property type="match status" value="1"/>
</dbReference>
<evidence type="ECO:0000259" key="5">
    <source>
        <dbReference type="PROSITE" id="PS50977"/>
    </source>
</evidence>
<dbReference type="InterPro" id="IPR050109">
    <property type="entry name" value="HTH-type_TetR-like_transc_reg"/>
</dbReference>
<proteinExistence type="predicted"/>
<dbReference type="InterPro" id="IPR001647">
    <property type="entry name" value="HTH_TetR"/>
</dbReference>
<dbReference type="PRINTS" id="PR00455">
    <property type="entry name" value="HTHTETR"/>
</dbReference>
<reference evidence="6 7" key="1">
    <citation type="journal article" date="2015" name="Int. J. Syst. Evol. Microbiol.">
        <title>Sporolactobacillus shoreae sp. nov. and Sporolactobacillus spathodeae sp. nov., two spore-forming lactic acid bacteria isolated from tree barks in Thailand.</title>
        <authorList>
            <person name="Thamacharoensuk T."/>
            <person name="Kitahara M."/>
            <person name="Ohkuma M."/>
            <person name="Thongchul N."/>
            <person name="Tanasupawat S."/>
        </authorList>
    </citation>
    <scope>NUCLEOTIDE SEQUENCE [LARGE SCALE GENOMIC DNA]</scope>
    <source>
        <strain evidence="6 7">BK92</strain>
    </source>
</reference>
<dbReference type="SUPFAM" id="SSF48498">
    <property type="entry name" value="Tetracyclin repressor-like, C-terminal domain"/>
    <property type="match status" value="1"/>
</dbReference>
<gene>
    <name evidence="6" type="ORF">E4665_14990</name>
</gene>
<dbReference type="Gene3D" id="1.10.357.10">
    <property type="entry name" value="Tetracycline Repressor, domain 2"/>
    <property type="match status" value="1"/>
</dbReference>
<dbReference type="InterPro" id="IPR036271">
    <property type="entry name" value="Tet_transcr_reg_TetR-rel_C_sf"/>
</dbReference>
<dbReference type="PROSITE" id="PS50977">
    <property type="entry name" value="HTH_TETR_2"/>
    <property type="match status" value="1"/>
</dbReference>
<accession>A0A4Z0GIN3</accession>
<dbReference type="EMBL" id="SRJD01000022">
    <property type="protein sequence ID" value="TGA96600.1"/>
    <property type="molecule type" value="Genomic_DNA"/>
</dbReference>
<evidence type="ECO:0000313" key="7">
    <source>
        <dbReference type="Proteomes" id="UP000298347"/>
    </source>
</evidence>
<dbReference type="AlphaFoldDB" id="A0A4Z0GIN3"/>
<organism evidence="6 7">
    <name type="scientific">Sporolactobacillus shoreae</name>
    <dbReference type="NCBI Taxonomy" id="1465501"/>
    <lineage>
        <taxon>Bacteria</taxon>
        <taxon>Bacillati</taxon>
        <taxon>Bacillota</taxon>
        <taxon>Bacilli</taxon>
        <taxon>Bacillales</taxon>
        <taxon>Sporolactobacillaceae</taxon>
        <taxon>Sporolactobacillus</taxon>
    </lineage>
</organism>
<protein>
    <submittedName>
        <fullName evidence="6">TetR/AcrR family transcriptional regulator</fullName>
    </submittedName>
</protein>
<dbReference type="RefSeq" id="WP_135349607.1">
    <property type="nucleotide sequence ID" value="NZ_SRJD01000022.1"/>
</dbReference>
<keyword evidence="2 4" id="KW-0238">DNA-binding</keyword>
<sequence>MPDHTLRRDDDKISASILQTTESLFSKYGVENVSMHQIAKTAKVGQGTMYRRYANKGDLCMDLMKENFQDLQDSVRHYLENAGSISVKEKLFAVFKKQLYFLERHSRLFETIHSFSTSTCESAKTNFYEAPPYVFMHTLIRSLLEEAIRAEAARPVNADFTAHTLMASINPKVYIFLKKEKGYTTDEIIDNFSRTFLEPLFF</sequence>
<dbReference type="Proteomes" id="UP000298347">
    <property type="component" value="Unassembled WGS sequence"/>
</dbReference>
<comment type="caution">
    <text evidence="6">The sequence shown here is derived from an EMBL/GenBank/DDBJ whole genome shotgun (WGS) entry which is preliminary data.</text>
</comment>
<evidence type="ECO:0000313" key="6">
    <source>
        <dbReference type="EMBL" id="TGA96600.1"/>
    </source>
</evidence>
<dbReference type="Pfam" id="PF00440">
    <property type="entry name" value="TetR_N"/>
    <property type="match status" value="1"/>
</dbReference>
<dbReference type="SUPFAM" id="SSF46689">
    <property type="entry name" value="Homeodomain-like"/>
    <property type="match status" value="1"/>
</dbReference>
<dbReference type="GO" id="GO:0000976">
    <property type="term" value="F:transcription cis-regulatory region binding"/>
    <property type="evidence" value="ECO:0007669"/>
    <property type="project" value="TreeGrafter"/>
</dbReference>
<dbReference type="OrthoDB" id="1679733at2"/>
<dbReference type="GO" id="GO:0003700">
    <property type="term" value="F:DNA-binding transcription factor activity"/>
    <property type="evidence" value="ECO:0007669"/>
    <property type="project" value="TreeGrafter"/>
</dbReference>
<evidence type="ECO:0000256" key="4">
    <source>
        <dbReference type="PROSITE-ProRule" id="PRU00335"/>
    </source>
</evidence>
<dbReference type="PANTHER" id="PTHR30055">
    <property type="entry name" value="HTH-TYPE TRANSCRIPTIONAL REGULATOR RUTR"/>
    <property type="match status" value="1"/>
</dbReference>
<keyword evidence="1" id="KW-0805">Transcription regulation</keyword>
<dbReference type="InterPro" id="IPR009057">
    <property type="entry name" value="Homeodomain-like_sf"/>
</dbReference>
<evidence type="ECO:0000256" key="1">
    <source>
        <dbReference type="ARBA" id="ARBA00023015"/>
    </source>
</evidence>
<keyword evidence="3" id="KW-0804">Transcription</keyword>
<evidence type="ECO:0000256" key="2">
    <source>
        <dbReference type="ARBA" id="ARBA00023125"/>
    </source>
</evidence>
<feature type="DNA-binding region" description="H-T-H motif" evidence="4">
    <location>
        <begin position="34"/>
        <end position="53"/>
    </location>
</feature>
<keyword evidence="7" id="KW-1185">Reference proteome</keyword>
<dbReference type="PANTHER" id="PTHR30055:SF234">
    <property type="entry name" value="HTH-TYPE TRANSCRIPTIONAL REGULATOR BETI"/>
    <property type="match status" value="1"/>
</dbReference>